<name>A0A1G2B773_9BACT</name>
<dbReference type="Gene3D" id="1.10.10.10">
    <property type="entry name" value="Winged helix-like DNA-binding domain superfamily/Winged helix DNA-binding domain"/>
    <property type="match status" value="1"/>
</dbReference>
<accession>A0A1G2B773</accession>
<dbReference type="InterPro" id="IPR036388">
    <property type="entry name" value="WH-like_DNA-bd_sf"/>
</dbReference>
<dbReference type="PANTHER" id="PTHR34293">
    <property type="entry name" value="HTH-TYPE TRANSCRIPTIONAL REGULATOR TRMBL2"/>
    <property type="match status" value="1"/>
</dbReference>
<dbReference type="STRING" id="1798542.A3F54_00815"/>
<evidence type="ECO:0000313" key="2">
    <source>
        <dbReference type="EMBL" id="OGY84077.1"/>
    </source>
</evidence>
<dbReference type="AlphaFoldDB" id="A0A1G2B773"/>
<evidence type="ECO:0000313" key="3">
    <source>
        <dbReference type="Proteomes" id="UP000176952"/>
    </source>
</evidence>
<dbReference type="InterPro" id="IPR002831">
    <property type="entry name" value="Tscrpt_reg_TrmB_N"/>
</dbReference>
<feature type="domain" description="Transcription regulator TrmB N-terminal" evidence="1">
    <location>
        <begin position="7"/>
        <end position="75"/>
    </location>
</feature>
<dbReference type="EMBL" id="MHKD01000018">
    <property type="protein sequence ID" value="OGY84077.1"/>
    <property type="molecule type" value="Genomic_DNA"/>
</dbReference>
<gene>
    <name evidence="2" type="ORF">A3F54_00815</name>
</gene>
<sequence length="246" mass="28539">MNLQEDLKSLGLFPREVKVYLYLLEQGISTPPQIAQGTGIARTNSYNILQDLKEKGLIEEQQKGKRKAYIAKDPEALLRSVEKRHETIERILPDLRAFHAAQKNKPKITFYDGLEQIQEIYWQSLETKNKILHAIGSTKHMSEVMPEFYTKFFEEIHKREIVLHDLLTPASGKEGLPQAQAILKGMYTFQILPEKYKNIPTDILIWDDNIALITFQQPIFGTVLNNKLLAETFRIIFQVMWDGLQR</sequence>
<protein>
    <recommendedName>
        <fullName evidence="1">Transcription regulator TrmB N-terminal domain-containing protein</fullName>
    </recommendedName>
</protein>
<dbReference type="CDD" id="cd00090">
    <property type="entry name" value="HTH_ARSR"/>
    <property type="match status" value="1"/>
</dbReference>
<evidence type="ECO:0000259" key="1">
    <source>
        <dbReference type="Pfam" id="PF01978"/>
    </source>
</evidence>
<dbReference type="SUPFAM" id="SSF46785">
    <property type="entry name" value="Winged helix' DNA-binding domain"/>
    <property type="match status" value="1"/>
</dbReference>
<dbReference type="InterPro" id="IPR036390">
    <property type="entry name" value="WH_DNA-bd_sf"/>
</dbReference>
<dbReference type="PANTHER" id="PTHR34293:SF1">
    <property type="entry name" value="HTH-TYPE TRANSCRIPTIONAL REGULATOR TRMBL2"/>
    <property type="match status" value="1"/>
</dbReference>
<dbReference type="Pfam" id="PF01978">
    <property type="entry name" value="TrmB"/>
    <property type="match status" value="1"/>
</dbReference>
<organism evidence="2 3">
    <name type="scientific">Candidatus Kerfeldbacteria bacterium RIFCSPHIGHO2_12_FULL_48_17</name>
    <dbReference type="NCBI Taxonomy" id="1798542"/>
    <lineage>
        <taxon>Bacteria</taxon>
        <taxon>Candidatus Kerfeldiibacteriota</taxon>
    </lineage>
</organism>
<dbReference type="Proteomes" id="UP000176952">
    <property type="component" value="Unassembled WGS sequence"/>
</dbReference>
<proteinExistence type="predicted"/>
<dbReference type="InterPro" id="IPR051797">
    <property type="entry name" value="TrmB-like"/>
</dbReference>
<dbReference type="InterPro" id="IPR011991">
    <property type="entry name" value="ArsR-like_HTH"/>
</dbReference>
<comment type="caution">
    <text evidence="2">The sequence shown here is derived from an EMBL/GenBank/DDBJ whole genome shotgun (WGS) entry which is preliminary data.</text>
</comment>
<reference evidence="2 3" key="1">
    <citation type="journal article" date="2016" name="Nat. Commun.">
        <title>Thousands of microbial genomes shed light on interconnected biogeochemical processes in an aquifer system.</title>
        <authorList>
            <person name="Anantharaman K."/>
            <person name="Brown C.T."/>
            <person name="Hug L.A."/>
            <person name="Sharon I."/>
            <person name="Castelle C.J."/>
            <person name="Probst A.J."/>
            <person name="Thomas B.C."/>
            <person name="Singh A."/>
            <person name="Wilkins M.J."/>
            <person name="Karaoz U."/>
            <person name="Brodie E.L."/>
            <person name="Williams K.H."/>
            <person name="Hubbard S.S."/>
            <person name="Banfield J.F."/>
        </authorList>
    </citation>
    <scope>NUCLEOTIDE SEQUENCE [LARGE SCALE GENOMIC DNA]</scope>
</reference>